<keyword evidence="3" id="KW-1185">Reference proteome</keyword>
<proteinExistence type="predicted"/>
<dbReference type="Proteomes" id="UP001632038">
    <property type="component" value="Unassembled WGS sequence"/>
</dbReference>
<accession>A0ABD3C5R2</accession>
<reference evidence="3" key="1">
    <citation type="journal article" date="2024" name="IScience">
        <title>Strigolactones Initiate the Formation of Haustorium-like Structures in Castilleja.</title>
        <authorList>
            <person name="Buerger M."/>
            <person name="Peterson D."/>
            <person name="Chory J."/>
        </authorList>
    </citation>
    <scope>NUCLEOTIDE SEQUENCE [LARGE SCALE GENOMIC DNA]</scope>
</reference>
<dbReference type="EMBL" id="JAVIJP010000052">
    <property type="protein sequence ID" value="KAL3625133.1"/>
    <property type="molecule type" value="Genomic_DNA"/>
</dbReference>
<dbReference type="AlphaFoldDB" id="A0ABD3C5R2"/>
<organism evidence="2 3">
    <name type="scientific">Castilleja foliolosa</name>
    <dbReference type="NCBI Taxonomy" id="1961234"/>
    <lineage>
        <taxon>Eukaryota</taxon>
        <taxon>Viridiplantae</taxon>
        <taxon>Streptophyta</taxon>
        <taxon>Embryophyta</taxon>
        <taxon>Tracheophyta</taxon>
        <taxon>Spermatophyta</taxon>
        <taxon>Magnoliopsida</taxon>
        <taxon>eudicotyledons</taxon>
        <taxon>Gunneridae</taxon>
        <taxon>Pentapetalae</taxon>
        <taxon>asterids</taxon>
        <taxon>lamiids</taxon>
        <taxon>Lamiales</taxon>
        <taxon>Orobanchaceae</taxon>
        <taxon>Pedicularideae</taxon>
        <taxon>Castillejinae</taxon>
        <taxon>Castilleja</taxon>
    </lineage>
</organism>
<protein>
    <submittedName>
        <fullName evidence="2">Uncharacterized protein</fullName>
    </submittedName>
</protein>
<feature type="region of interest" description="Disordered" evidence="1">
    <location>
        <begin position="1"/>
        <end position="25"/>
    </location>
</feature>
<evidence type="ECO:0000313" key="3">
    <source>
        <dbReference type="Proteomes" id="UP001632038"/>
    </source>
</evidence>
<evidence type="ECO:0000256" key="1">
    <source>
        <dbReference type="SAM" id="MobiDB-lite"/>
    </source>
</evidence>
<gene>
    <name evidence="2" type="ORF">CASFOL_030587</name>
</gene>
<sequence>MEATKEKREQMEKEKQQNIKDPMGRAKEIIEEAIISKSDYGENKVGASADEHKAKEPEDVLAYARAVHQKDSLLE</sequence>
<comment type="caution">
    <text evidence="2">The sequence shown here is derived from an EMBL/GenBank/DDBJ whole genome shotgun (WGS) entry which is preliminary data.</text>
</comment>
<evidence type="ECO:0000313" key="2">
    <source>
        <dbReference type="EMBL" id="KAL3625133.1"/>
    </source>
</evidence>
<name>A0ABD3C5R2_9LAMI</name>